<dbReference type="SMART" id="SM00382">
    <property type="entry name" value="AAA"/>
    <property type="match status" value="1"/>
</dbReference>
<dbReference type="InterPro" id="IPR003593">
    <property type="entry name" value="AAA+_ATPase"/>
</dbReference>
<dbReference type="Gene3D" id="1.20.1560.10">
    <property type="entry name" value="ABC transporter type 1, transmembrane domain"/>
    <property type="match status" value="1"/>
</dbReference>
<dbReference type="SUPFAM" id="SSF52540">
    <property type="entry name" value="P-loop containing nucleoside triphosphate hydrolases"/>
    <property type="match status" value="1"/>
</dbReference>
<dbReference type="InterPro" id="IPR017871">
    <property type="entry name" value="ABC_transporter-like_CS"/>
</dbReference>
<keyword evidence="2 7" id="KW-0812">Transmembrane</keyword>
<dbReference type="PROSITE" id="PS00211">
    <property type="entry name" value="ABC_TRANSPORTER_1"/>
    <property type="match status" value="1"/>
</dbReference>
<evidence type="ECO:0000313" key="11">
    <source>
        <dbReference type="Proteomes" id="UP001454489"/>
    </source>
</evidence>
<evidence type="ECO:0000256" key="4">
    <source>
        <dbReference type="ARBA" id="ARBA00022840"/>
    </source>
</evidence>
<evidence type="ECO:0000313" key="10">
    <source>
        <dbReference type="EMBL" id="MEQ2556829.1"/>
    </source>
</evidence>
<gene>
    <name evidence="10" type="ORF">WMO43_02890</name>
</gene>
<accession>A0ABV1HAT8</accession>
<proteinExistence type="predicted"/>
<keyword evidence="11" id="KW-1185">Reference proteome</keyword>
<feature type="transmembrane region" description="Helical" evidence="7">
    <location>
        <begin position="167"/>
        <end position="184"/>
    </location>
</feature>
<evidence type="ECO:0000256" key="2">
    <source>
        <dbReference type="ARBA" id="ARBA00022692"/>
    </source>
</evidence>
<evidence type="ECO:0000259" key="8">
    <source>
        <dbReference type="PROSITE" id="PS50893"/>
    </source>
</evidence>
<evidence type="ECO:0000259" key="9">
    <source>
        <dbReference type="PROSITE" id="PS50929"/>
    </source>
</evidence>
<dbReference type="PANTHER" id="PTHR43394">
    <property type="entry name" value="ATP-DEPENDENT PERMEASE MDL1, MITOCHONDRIAL"/>
    <property type="match status" value="1"/>
</dbReference>
<feature type="domain" description="ABC transporter" evidence="8">
    <location>
        <begin position="339"/>
        <end position="574"/>
    </location>
</feature>
<evidence type="ECO:0000256" key="3">
    <source>
        <dbReference type="ARBA" id="ARBA00022741"/>
    </source>
</evidence>
<sequence>MEQEKKRSPYQMLWEWARAYHGSFYAAVIFAVLGVVCSMIPYFCAAGIIKLLLEGCEEIEKLLPYFGGMLGGYAGKVIFSCISTGISHRATYATLQDLRKQLIAKLSRVPMGTILETPSGQYKTTIVDRVEGMEPTLAHLLPEMTANVLVPLVIAVYIFVLDWRMGLASLVTLVIGMVVAGQSGKTYAVRWEGAVKTGKRMADAIVEYVGGIQVVKAFSQSAGSYRRYADAVNDNAQYYVDWMHDNQKYMASMQSIVPAVLVTILPVGTGLWGTGSLSAAEFFTIIILSLGLTGPLMAAMTFVDDLAVVGTNVGEIAAILEADELERPKEIAELKGNGIELHQVEFSYGEKTGEVLHGINLSIQPGTVNALVGPSGSGKSTLAKLIAGFWNVTGGSITLGGTDIRKIPFEQLNGQIAYVSQENYLFDRSIRDNIRMGNPNATDEEVEEAARQSGCDSFIRALDNGYDTVAGGGGGHLSGGEKQRISIARAMLKNAPIVILDEATASVDPENEAQIQKALSALTAGKTLIVIAHRLSTIVDADQIIVIENGCVAGCGKQEELLADCPLYANMWKAHQESKDRMGEEEQKDASNN</sequence>
<evidence type="ECO:0000256" key="1">
    <source>
        <dbReference type="ARBA" id="ARBA00004651"/>
    </source>
</evidence>
<dbReference type="PROSITE" id="PS50929">
    <property type="entry name" value="ABC_TM1F"/>
    <property type="match status" value="1"/>
</dbReference>
<comment type="subcellular location">
    <subcellularLocation>
        <location evidence="1">Cell membrane</location>
        <topology evidence="1">Multi-pass membrane protein</topology>
    </subcellularLocation>
</comment>
<evidence type="ECO:0000256" key="5">
    <source>
        <dbReference type="ARBA" id="ARBA00022989"/>
    </source>
</evidence>
<dbReference type="PROSITE" id="PS50893">
    <property type="entry name" value="ABC_TRANSPORTER_2"/>
    <property type="match status" value="1"/>
</dbReference>
<keyword evidence="5 7" id="KW-1133">Transmembrane helix</keyword>
<feature type="transmembrane region" description="Helical" evidence="7">
    <location>
        <begin position="140"/>
        <end position="160"/>
    </location>
</feature>
<dbReference type="InterPro" id="IPR011527">
    <property type="entry name" value="ABC1_TM_dom"/>
</dbReference>
<name>A0ABV1HAT8_9FIRM</name>
<dbReference type="InterPro" id="IPR003439">
    <property type="entry name" value="ABC_transporter-like_ATP-bd"/>
</dbReference>
<dbReference type="RefSeq" id="WP_177962477.1">
    <property type="nucleotide sequence ID" value="NZ_JBBMEX010000002.1"/>
</dbReference>
<dbReference type="Gene3D" id="3.40.50.300">
    <property type="entry name" value="P-loop containing nucleotide triphosphate hydrolases"/>
    <property type="match status" value="1"/>
</dbReference>
<dbReference type="PANTHER" id="PTHR43394:SF1">
    <property type="entry name" value="ATP-BINDING CASSETTE SUB-FAMILY B MEMBER 10, MITOCHONDRIAL"/>
    <property type="match status" value="1"/>
</dbReference>
<feature type="transmembrane region" description="Helical" evidence="7">
    <location>
        <begin position="282"/>
        <end position="303"/>
    </location>
</feature>
<dbReference type="Pfam" id="PF00664">
    <property type="entry name" value="ABC_membrane"/>
    <property type="match status" value="1"/>
</dbReference>
<feature type="transmembrane region" description="Helical" evidence="7">
    <location>
        <begin position="24"/>
        <end position="53"/>
    </location>
</feature>
<keyword evidence="3" id="KW-0547">Nucleotide-binding</keyword>
<dbReference type="Proteomes" id="UP001454489">
    <property type="component" value="Unassembled WGS sequence"/>
</dbReference>
<evidence type="ECO:0000256" key="6">
    <source>
        <dbReference type="ARBA" id="ARBA00023136"/>
    </source>
</evidence>
<dbReference type="GO" id="GO:0005524">
    <property type="term" value="F:ATP binding"/>
    <property type="evidence" value="ECO:0007669"/>
    <property type="project" value="UniProtKB-KW"/>
</dbReference>
<dbReference type="Pfam" id="PF00005">
    <property type="entry name" value="ABC_tran"/>
    <property type="match status" value="1"/>
</dbReference>
<organism evidence="10 11">
    <name type="scientific">Maccoyibacter intestinihominis</name>
    <dbReference type="NCBI Taxonomy" id="3133499"/>
    <lineage>
        <taxon>Bacteria</taxon>
        <taxon>Bacillati</taxon>
        <taxon>Bacillota</taxon>
        <taxon>Clostridia</taxon>
        <taxon>Lachnospirales</taxon>
        <taxon>Lachnospiraceae</taxon>
        <taxon>Maccoyibacter</taxon>
    </lineage>
</organism>
<feature type="transmembrane region" description="Helical" evidence="7">
    <location>
        <begin position="256"/>
        <end position="275"/>
    </location>
</feature>
<dbReference type="SUPFAM" id="SSF90123">
    <property type="entry name" value="ABC transporter transmembrane region"/>
    <property type="match status" value="1"/>
</dbReference>
<dbReference type="InterPro" id="IPR027417">
    <property type="entry name" value="P-loop_NTPase"/>
</dbReference>
<keyword evidence="4 10" id="KW-0067">ATP-binding</keyword>
<comment type="caution">
    <text evidence="10">The sequence shown here is derived from an EMBL/GenBank/DDBJ whole genome shotgun (WGS) entry which is preliminary data.</text>
</comment>
<dbReference type="InterPro" id="IPR039421">
    <property type="entry name" value="Type_1_exporter"/>
</dbReference>
<protein>
    <submittedName>
        <fullName evidence="10">ABC transporter ATP-binding protein</fullName>
    </submittedName>
</protein>
<reference evidence="10 11" key="1">
    <citation type="submission" date="2024-03" db="EMBL/GenBank/DDBJ databases">
        <title>Human intestinal bacterial collection.</title>
        <authorList>
            <person name="Pauvert C."/>
            <person name="Hitch T.C.A."/>
            <person name="Clavel T."/>
        </authorList>
    </citation>
    <scope>NUCLEOTIDE SEQUENCE [LARGE SCALE GENOMIC DNA]</scope>
    <source>
        <strain evidence="10 11">CLA-AA-H185</strain>
    </source>
</reference>
<evidence type="ECO:0000256" key="7">
    <source>
        <dbReference type="SAM" id="Phobius"/>
    </source>
</evidence>
<keyword evidence="6 7" id="KW-0472">Membrane</keyword>
<dbReference type="EMBL" id="JBBMEX010000002">
    <property type="protein sequence ID" value="MEQ2556829.1"/>
    <property type="molecule type" value="Genomic_DNA"/>
</dbReference>
<dbReference type="InterPro" id="IPR036640">
    <property type="entry name" value="ABC1_TM_sf"/>
</dbReference>
<feature type="domain" description="ABC transmembrane type-1" evidence="9">
    <location>
        <begin position="26"/>
        <end position="307"/>
    </location>
</feature>